<dbReference type="EMBL" id="JAODUO010000799">
    <property type="protein sequence ID" value="KAK2174471.1"/>
    <property type="molecule type" value="Genomic_DNA"/>
</dbReference>
<dbReference type="InterPro" id="IPR049012">
    <property type="entry name" value="Mutator_transp_dom"/>
</dbReference>
<keyword evidence="3" id="KW-1185">Reference proteome</keyword>
<reference evidence="2" key="1">
    <citation type="journal article" date="2023" name="Mol. Biol. Evol.">
        <title>Third-Generation Sequencing Reveals the Adaptive Role of the Epigenome in Three Deep-Sea Polychaetes.</title>
        <authorList>
            <person name="Perez M."/>
            <person name="Aroh O."/>
            <person name="Sun Y."/>
            <person name="Lan Y."/>
            <person name="Juniper S.K."/>
            <person name="Young C.R."/>
            <person name="Angers B."/>
            <person name="Qian P.Y."/>
        </authorList>
    </citation>
    <scope>NUCLEOTIDE SEQUENCE</scope>
    <source>
        <strain evidence="2">R07B-5</strain>
    </source>
</reference>
<organism evidence="2 3">
    <name type="scientific">Ridgeia piscesae</name>
    <name type="common">Tubeworm</name>
    <dbReference type="NCBI Taxonomy" id="27915"/>
    <lineage>
        <taxon>Eukaryota</taxon>
        <taxon>Metazoa</taxon>
        <taxon>Spiralia</taxon>
        <taxon>Lophotrochozoa</taxon>
        <taxon>Annelida</taxon>
        <taxon>Polychaeta</taxon>
        <taxon>Sedentaria</taxon>
        <taxon>Canalipalpata</taxon>
        <taxon>Sabellida</taxon>
        <taxon>Siboglinidae</taxon>
        <taxon>Ridgeia</taxon>
    </lineage>
</organism>
<proteinExistence type="predicted"/>
<dbReference type="AlphaFoldDB" id="A0AAD9KNC8"/>
<dbReference type="Proteomes" id="UP001209878">
    <property type="component" value="Unassembled WGS sequence"/>
</dbReference>
<protein>
    <recommendedName>
        <fullName evidence="1">Mutator-like transposase domain-containing protein</fullName>
    </recommendedName>
</protein>
<feature type="domain" description="Mutator-like transposase" evidence="1">
    <location>
        <begin position="1"/>
        <end position="102"/>
    </location>
</feature>
<sequence>MQKSANKVARITAQHTVDDLKRGDKIREINSLGGHEHNAAINISTYVRYNSTSLKNSYGAGQSCSQVISTCIEWQTDRHDIIGFHLENKLCKLGSTLRNRGYDV</sequence>
<name>A0AAD9KNC8_RIDPI</name>
<gene>
    <name evidence="2" type="ORF">NP493_799g01027</name>
</gene>
<evidence type="ECO:0000313" key="2">
    <source>
        <dbReference type="EMBL" id="KAK2174471.1"/>
    </source>
</evidence>
<evidence type="ECO:0000313" key="3">
    <source>
        <dbReference type="Proteomes" id="UP001209878"/>
    </source>
</evidence>
<evidence type="ECO:0000259" key="1">
    <source>
        <dbReference type="Pfam" id="PF20700"/>
    </source>
</evidence>
<accession>A0AAD9KNC8</accession>
<dbReference type="Pfam" id="PF20700">
    <property type="entry name" value="Mutator"/>
    <property type="match status" value="1"/>
</dbReference>
<comment type="caution">
    <text evidence="2">The sequence shown here is derived from an EMBL/GenBank/DDBJ whole genome shotgun (WGS) entry which is preliminary data.</text>
</comment>